<dbReference type="Pfam" id="PF13480">
    <property type="entry name" value="Acetyltransf_6"/>
    <property type="match status" value="1"/>
</dbReference>
<organism evidence="2 3">
    <name type="scientific">Pseudonocardia sulfidoxydans NBRC 16205</name>
    <dbReference type="NCBI Taxonomy" id="1223511"/>
    <lineage>
        <taxon>Bacteria</taxon>
        <taxon>Bacillati</taxon>
        <taxon>Actinomycetota</taxon>
        <taxon>Actinomycetes</taxon>
        <taxon>Pseudonocardiales</taxon>
        <taxon>Pseudonocardiaceae</taxon>
        <taxon>Pseudonocardia</taxon>
    </lineage>
</organism>
<proteinExistence type="predicted"/>
<feature type="domain" description="BioF2-like acetyltransferase" evidence="1">
    <location>
        <begin position="157"/>
        <end position="295"/>
    </location>
</feature>
<dbReference type="InterPro" id="IPR038740">
    <property type="entry name" value="BioF2-like_GNAT_dom"/>
</dbReference>
<keyword evidence="3" id="KW-1185">Reference proteome</keyword>
<evidence type="ECO:0000313" key="2">
    <source>
        <dbReference type="EMBL" id="GEL24505.1"/>
    </source>
</evidence>
<name>A0A511DI73_9PSEU</name>
<protein>
    <recommendedName>
        <fullName evidence="1">BioF2-like acetyltransferase domain-containing protein</fullName>
    </recommendedName>
</protein>
<sequence>MRFSTVHPRELGAPELARWQALRAAGTLPRNPFLSAEFAVAVGAARPDTRVTVIDDAATTVGFFAHERHGRVARPVGTLLADSEGPVLAPGVTVDMAALLAHDGLAGWDFDTLADGLLPAGAYRVDTERSPVLDLSPGWDDYLTTISARSKKWLASTWRKRRKLEREVGEIRFEFHTDDAKVLARLMEWKSGQYAALGEWDRFADPAIVSIAHTLAASQAPECSGAVSALWAGDQLVAAHLGVHSETVLSWWFPAYDAEFGRYSPGILLLLAIAEAAAGRGVTQLDLGRGAHDYKDATATGELLVRTGSLDAASLSSLPRRAKRVVRAGLAPLARDEGPVGRTLRSVKARVRT</sequence>
<evidence type="ECO:0000313" key="3">
    <source>
        <dbReference type="Proteomes" id="UP000321685"/>
    </source>
</evidence>
<accession>A0A511DI73</accession>
<reference evidence="2 3" key="1">
    <citation type="submission" date="2019-07" db="EMBL/GenBank/DDBJ databases">
        <title>Whole genome shotgun sequence of Pseudonocardia sulfidoxydans NBRC 16205.</title>
        <authorList>
            <person name="Hosoyama A."/>
            <person name="Uohara A."/>
            <person name="Ohji S."/>
            <person name="Ichikawa N."/>
        </authorList>
    </citation>
    <scope>NUCLEOTIDE SEQUENCE [LARGE SCALE GENOMIC DNA]</scope>
    <source>
        <strain evidence="2 3">NBRC 16205</strain>
    </source>
</reference>
<dbReference type="EMBL" id="BJVJ01000035">
    <property type="protein sequence ID" value="GEL24505.1"/>
    <property type="molecule type" value="Genomic_DNA"/>
</dbReference>
<dbReference type="InterPro" id="IPR016181">
    <property type="entry name" value="Acyl_CoA_acyltransferase"/>
</dbReference>
<dbReference type="AlphaFoldDB" id="A0A511DI73"/>
<dbReference type="Gene3D" id="3.40.630.30">
    <property type="match status" value="1"/>
</dbReference>
<evidence type="ECO:0000259" key="1">
    <source>
        <dbReference type="Pfam" id="PF13480"/>
    </source>
</evidence>
<dbReference type="RefSeq" id="WP_186817015.1">
    <property type="nucleotide sequence ID" value="NZ_BJVJ01000035.1"/>
</dbReference>
<dbReference type="SUPFAM" id="SSF55729">
    <property type="entry name" value="Acyl-CoA N-acyltransferases (Nat)"/>
    <property type="match status" value="1"/>
</dbReference>
<gene>
    <name evidence="2" type="ORF">PSU4_34590</name>
</gene>
<dbReference type="Proteomes" id="UP000321685">
    <property type="component" value="Unassembled WGS sequence"/>
</dbReference>
<comment type="caution">
    <text evidence="2">The sequence shown here is derived from an EMBL/GenBank/DDBJ whole genome shotgun (WGS) entry which is preliminary data.</text>
</comment>